<dbReference type="AlphaFoldDB" id="K0SLE1"/>
<comment type="caution">
    <text evidence="2">The sequence shown here is derived from an EMBL/GenBank/DDBJ whole genome shotgun (WGS) entry which is preliminary data.</text>
</comment>
<dbReference type="Proteomes" id="UP000266841">
    <property type="component" value="Unassembled WGS sequence"/>
</dbReference>
<proteinExistence type="predicted"/>
<name>K0SLE1_THAOC</name>
<evidence type="ECO:0000256" key="1">
    <source>
        <dbReference type="SAM" id="MobiDB-lite"/>
    </source>
</evidence>
<sequence>MALDCREEESESLIGSTDSTAESVKPRKSISPSHPHPQKLKEILNNNNNDKDHKSFLRFAKLVIVGFPYVALLICLNSKDIMSSELSDESTYQPKHANVTGYVRPNVIYGHVHIAKAGGTSLNGILANKFERVCGHKGSSYDAYQKNEKAKKAEENGGSLIRGNFGVKADKYFRLGKAGFEDCDYISQEKEYGFWHEQFPNGKLHGVPVELHVPCRDPVDHLLSQCNFRKETRRLPCDSDADQSGALYSAIEACILSADRFHRKLTETFSVKCFDFKKQFTEYTSYISTTLQSRRFEPDRVVTRMTNKPRNRTDECIWDHPDLLKKTRDYLMHNYTSDDEKRKHKGDETGGLIILSDYYRFCDECIGSKDDLTRGTMT</sequence>
<protein>
    <recommendedName>
        <fullName evidence="4">Sulfotransferase domain-containing protein</fullName>
    </recommendedName>
</protein>
<feature type="region of interest" description="Disordered" evidence="1">
    <location>
        <begin position="1"/>
        <end position="47"/>
    </location>
</feature>
<dbReference type="EMBL" id="AGNL01023172">
    <property type="protein sequence ID" value="EJK59292.1"/>
    <property type="molecule type" value="Genomic_DNA"/>
</dbReference>
<dbReference type="OrthoDB" id="46612at2759"/>
<evidence type="ECO:0000313" key="2">
    <source>
        <dbReference type="EMBL" id="EJK59292.1"/>
    </source>
</evidence>
<evidence type="ECO:0008006" key="4">
    <source>
        <dbReference type="Google" id="ProtNLM"/>
    </source>
</evidence>
<keyword evidence="3" id="KW-1185">Reference proteome</keyword>
<reference evidence="2 3" key="1">
    <citation type="journal article" date="2012" name="Genome Biol.">
        <title>Genome and low-iron response of an oceanic diatom adapted to chronic iron limitation.</title>
        <authorList>
            <person name="Lommer M."/>
            <person name="Specht M."/>
            <person name="Roy A.S."/>
            <person name="Kraemer L."/>
            <person name="Andreson R."/>
            <person name="Gutowska M.A."/>
            <person name="Wolf J."/>
            <person name="Bergner S.V."/>
            <person name="Schilhabel M.B."/>
            <person name="Klostermeier U.C."/>
            <person name="Beiko R.G."/>
            <person name="Rosenstiel P."/>
            <person name="Hippler M."/>
            <person name="Laroche J."/>
        </authorList>
    </citation>
    <scope>NUCLEOTIDE SEQUENCE [LARGE SCALE GENOMIC DNA]</scope>
    <source>
        <strain evidence="2 3">CCMP1005</strain>
    </source>
</reference>
<feature type="compositionally biased region" description="Acidic residues" evidence="1">
    <location>
        <begin position="1"/>
        <end position="11"/>
    </location>
</feature>
<gene>
    <name evidence="2" type="ORF">THAOC_20511</name>
</gene>
<evidence type="ECO:0000313" key="3">
    <source>
        <dbReference type="Proteomes" id="UP000266841"/>
    </source>
</evidence>
<accession>K0SLE1</accession>
<feature type="compositionally biased region" description="Polar residues" evidence="1">
    <location>
        <begin position="13"/>
        <end position="22"/>
    </location>
</feature>
<organism evidence="2 3">
    <name type="scientific">Thalassiosira oceanica</name>
    <name type="common">Marine diatom</name>
    <dbReference type="NCBI Taxonomy" id="159749"/>
    <lineage>
        <taxon>Eukaryota</taxon>
        <taxon>Sar</taxon>
        <taxon>Stramenopiles</taxon>
        <taxon>Ochrophyta</taxon>
        <taxon>Bacillariophyta</taxon>
        <taxon>Coscinodiscophyceae</taxon>
        <taxon>Thalassiosirophycidae</taxon>
        <taxon>Thalassiosirales</taxon>
        <taxon>Thalassiosiraceae</taxon>
        <taxon>Thalassiosira</taxon>
    </lineage>
</organism>